<proteinExistence type="predicted"/>
<evidence type="ECO:0000256" key="1">
    <source>
        <dbReference type="ARBA" id="ARBA00012528"/>
    </source>
</evidence>
<dbReference type="Proteomes" id="UP001162881">
    <property type="component" value="Unassembled WGS sequence"/>
</dbReference>
<dbReference type="PROSITE" id="PS50887">
    <property type="entry name" value="GGDEF"/>
    <property type="match status" value="1"/>
</dbReference>
<keyword evidence="7" id="KW-1185">Reference proteome</keyword>
<evidence type="ECO:0000313" key="6">
    <source>
        <dbReference type="EMBL" id="MCJ2182614.1"/>
    </source>
</evidence>
<dbReference type="InterPro" id="IPR000160">
    <property type="entry name" value="GGDEF_dom"/>
</dbReference>
<feature type="transmembrane region" description="Helical" evidence="4">
    <location>
        <begin position="6"/>
        <end position="24"/>
    </location>
</feature>
<dbReference type="InterPro" id="IPR029787">
    <property type="entry name" value="Nucleotide_cyclase"/>
</dbReference>
<evidence type="ECO:0000256" key="4">
    <source>
        <dbReference type="SAM" id="Phobius"/>
    </source>
</evidence>
<evidence type="ECO:0000256" key="2">
    <source>
        <dbReference type="ARBA" id="ARBA00034247"/>
    </source>
</evidence>
<evidence type="ECO:0000259" key="5">
    <source>
        <dbReference type="PROSITE" id="PS50887"/>
    </source>
</evidence>
<feature type="transmembrane region" description="Helical" evidence="4">
    <location>
        <begin position="36"/>
        <end position="55"/>
    </location>
</feature>
<dbReference type="InterPro" id="IPR050469">
    <property type="entry name" value="Diguanylate_Cyclase"/>
</dbReference>
<keyword evidence="4" id="KW-0812">Transmembrane</keyword>
<protein>
    <recommendedName>
        <fullName evidence="1">diguanylate cyclase</fullName>
        <ecNumber evidence="1">2.7.7.65</ecNumber>
    </recommendedName>
</protein>
<feature type="transmembrane region" description="Helical" evidence="4">
    <location>
        <begin position="61"/>
        <end position="78"/>
    </location>
</feature>
<dbReference type="NCBIfam" id="TIGR00254">
    <property type="entry name" value="GGDEF"/>
    <property type="match status" value="1"/>
</dbReference>
<feature type="domain" description="GGDEF" evidence="5">
    <location>
        <begin position="255"/>
        <end position="386"/>
    </location>
</feature>
<dbReference type="PANTHER" id="PTHR45138">
    <property type="entry name" value="REGULATORY COMPONENTS OF SENSORY TRANSDUCTION SYSTEM"/>
    <property type="match status" value="1"/>
</dbReference>
<keyword evidence="6" id="KW-0548">Nucleotidyltransferase</keyword>
<keyword evidence="4" id="KW-1133">Transmembrane helix</keyword>
<dbReference type="GO" id="GO:0052621">
    <property type="term" value="F:diguanylate cyclase activity"/>
    <property type="evidence" value="ECO:0007669"/>
    <property type="project" value="UniProtKB-EC"/>
</dbReference>
<keyword evidence="6" id="KW-0808">Transferase</keyword>
<comment type="caution">
    <text evidence="6">The sequence shown here is derived from an EMBL/GenBank/DDBJ whole genome shotgun (WGS) entry which is preliminary data.</text>
</comment>
<sequence>MPDITTIALCSTSAGAILLLAMVVSWLKDGRPRRSFWLFMPFALALPAGILLSYPEAFGEAPALAIGWFLLTLAYGAAWQSARYAAQRRIVILPTLIACLAGLAISLTLRSAALHPEWRMAPRALLMAGFCLLSAREYRSIGNRHLPSAQTLAWIFAGFGLFHALRTPLSAVIPAPLGSLEPQVWSIAAFNFQIVLNGLLASVFMMTLSRERVAMHHFHLAMVDPLTGIGNRRALDRRLAEIAHERQSARFPVPENLALAILDIDRFKAINDRYGHGFGDVVIAGTANLACDAVGYRNAFRLGGEEFALLIEAESSKAIESIAERIRADFAARTHTAHDQSHRATLSIGLALFDAGTPSEDLLKEADRALYLAKALGRDRVILADESMIARLMKTALHEMVPPPHEPAQRAALSIDPGARDHAEPLIKRRSA</sequence>
<comment type="catalytic activity">
    <reaction evidence="2">
        <text>2 GTP = 3',3'-c-di-GMP + 2 diphosphate</text>
        <dbReference type="Rhea" id="RHEA:24898"/>
        <dbReference type="ChEBI" id="CHEBI:33019"/>
        <dbReference type="ChEBI" id="CHEBI:37565"/>
        <dbReference type="ChEBI" id="CHEBI:58805"/>
        <dbReference type="EC" id="2.7.7.65"/>
    </reaction>
</comment>
<feature type="region of interest" description="Disordered" evidence="3">
    <location>
        <begin position="402"/>
        <end position="432"/>
    </location>
</feature>
<accession>A0ABT0BC37</accession>
<name>A0ABT0BC37_9SPHN</name>
<keyword evidence="4" id="KW-0472">Membrane</keyword>
<organism evidence="6 7">
    <name type="scientific">Novosphingobium organovorum</name>
    <dbReference type="NCBI Taxonomy" id="2930092"/>
    <lineage>
        <taxon>Bacteria</taxon>
        <taxon>Pseudomonadati</taxon>
        <taxon>Pseudomonadota</taxon>
        <taxon>Alphaproteobacteria</taxon>
        <taxon>Sphingomonadales</taxon>
        <taxon>Sphingomonadaceae</taxon>
        <taxon>Novosphingobium</taxon>
    </lineage>
</organism>
<dbReference type="EMBL" id="JALHLF010000021">
    <property type="protein sequence ID" value="MCJ2182614.1"/>
    <property type="molecule type" value="Genomic_DNA"/>
</dbReference>
<dbReference type="SUPFAM" id="SSF55073">
    <property type="entry name" value="Nucleotide cyclase"/>
    <property type="match status" value="1"/>
</dbReference>
<feature type="transmembrane region" description="Helical" evidence="4">
    <location>
        <begin position="90"/>
        <end position="109"/>
    </location>
</feature>
<dbReference type="SMART" id="SM00267">
    <property type="entry name" value="GGDEF"/>
    <property type="match status" value="1"/>
</dbReference>
<reference evidence="6" key="1">
    <citation type="submission" date="2022-03" db="EMBL/GenBank/DDBJ databases">
        <title>Identification of a novel bacterium isolated from mangrove sediments.</title>
        <authorList>
            <person name="Pan X."/>
        </authorList>
    </citation>
    <scope>NUCLEOTIDE SEQUENCE</scope>
    <source>
        <strain evidence="6">B1949</strain>
    </source>
</reference>
<evidence type="ECO:0000256" key="3">
    <source>
        <dbReference type="SAM" id="MobiDB-lite"/>
    </source>
</evidence>
<dbReference type="RefSeq" id="WP_244018724.1">
    <property type="nucleotide sequence ID" value="NZ_JALHLF010000021.1"/>
</dbReference>
<dbReference type="Pfam" id="PF00990">
    <property type="entry name" value="GGDEF"/>
    <property type="match status" value="1"/>
</dbReference>
<dbReference type="PANTHER" id="PTHR45138:SF9">
    <property type="entry name" value="DIGUANYLATE CYCLASE DGCM-RELATED"/>
    <property type="match status" value="1"/>
</dbReference>
<feature type="compositionally biased region" description="Basic and acidic residues" evidence="3">
    <location>
        <begin position="418"/>
        <end position="432"/>
    </location>
</feature>
<evidence type="ECO:0000313" key="7">
    <source>
        <dbReference type="Proteomes" id="UP001162881"/>
    </source>
</evidence>
<dbReference type="EC" id="2.7.7.65" evidence="1"/>
<gene>
    <name evidence="6" type="ORF">MTR62_07905</name>
</gene>
<feature type="transmembrane region" description="Helical" evidence="4">
    <location>
        <begin position="185"/>
        <end position="208"/>
    </location>
</feature>
<dbReference type="Gene3D" id="3.30.70.270">
    <property type="match status" value="1"/>
</dbReference>
<dbReference type="InterPro" id="IPR043128">
    <property type="entry name" value="Rev_trsase/Diguanyl_cyclase"/>
</dbReference>
<dbReference type="CDD" id="cd01949">
    <property type="entry name" value="GGDEF"/>
    <property type="match status" value="1"/>
</dbReference>